<evidence type="ECO:0000256" key="5">
    <source>
        <dbReference type="ARBA" id="ARBA00022705"/>
    </source>
</evidence>
<dbReference type="InterPro" id="IPR050191">
    <property type="entry name" value="ATP-dep_DNA_ligase"/>
</dbReference>
<evidence type="ECO:0000256" key="8">
    <source>
        <dbReference type="ARBA" id="ARBA00022763"/>
    </source>
</evidence>
<evidence type="ECO:0000259" key="16">
    <source>
        <dbReference type="PROSITE" id="PS50160"/>
    </source>
</evidence>
<evidence type="ECO:0000256" key="15">
    <source>
        <dbReference type="RuleBase" id="RU004196"/>
    </source>
</evidence>
<keyword evidence="8 14" id="KW-0227">DNA damage</keyword>
<dbReference type="AlphaFoldDB" id="A0A8J8PCR9"/>
<evidence type="ECO:0000313" key="18">
    <source>
        <dbReference type="Proteomes" id="UP000752814"/>
    </source>
</evidence>
<comment type="cofactor">
    <cofactor evidence="14">
        <name>Mg(2+)</name>
        <dbReference type="ChEBI" id="CHEBI:18420"/>
    </cofactor>
</comment>
<dbReference type="RefSeq" id="WP_400195117.1">
    <property type="nucleotide sequence ID" value="NZ_CAYAYE010000021.1"/>
</dbReference>
<keyword evidence="5 14" id="KW-0235">DNA replication</keyword>
<dbReference type="InterPro" id="IPR012340">
    <property type="entry name" value="NA-bd_OB-fold"/>
</dbReference>
<dbReference type="Gene3D" id="2.40.50.140">
    <property type="entry name" value="Nucleic acid-binding proteins"/>
    <property type="match status" value="1"/>
</dbReference>
<feature type="binding site" evidence="14">
    <location>
        <position position="301"/>
    </location>
    <ligand>
        <name>ATP</name>
        <dbReference type="ChEBI" id="CHEBI:30616"/>
    </ligand>
</feature>
<evidence type="ECO:0000256" key="3">
    <source>
        <dbReference type="ARBA" id="ARBA00022598"/>
    </source>
</evidence>
<comment type="function">
    <text evidence="14">DNA ligase that seals nicks in double-stranded DNA during DNA replication, DNA recombination and DNA repair.</text>
</comment>
<dbReference type="SUPFAM" id="SSF117018">
    <property type="entry name" value="ATP-dependent DNA ligase DNA-binding domain"/>
    <property type="match status" value="1"/>
</dbReference>
<keyword evidence="4 14" id="KW-0132">Cell division</keyword>
<dbReference type="GO" id="GO:0071897">
    <property type="term" value="P:DNA biosynthetic process"/>
    <property type="evidence" value="ECO:0007669"/>
    <property type="project" value="InterPro"/>
</dbReference>
<evidence type="ECO:0000256" key="4">
    <source>
        <dbReference type="ARBA" id="ARBA00022618"/>
    </source>
</evidence>
<comment type="catalytic activity">
    <reaction evidence="14">
        <text>ATP + (deoxyribonucleotide)n-3'-hydroxyl + 5'-phospho-(deoxyribonucleotide)m = (deoxyribonucleotide)n+m + AMP + diphosphate.</text>
        <dbReference type="EC" id="6.5.1.1"/>
    </reaction>
</comment>
<evidence type="ECO:0000256" key="12">
    <source>
        <dbReference type="ARBA" id="ARBA00023204"/>
    </source>
</evidence>
<dbReference type="GO" id="GO:0006273">
    <property type="term" value="P:lagging strand elongation"/>
    <property type="evidence" value="ECO:0007669"/>
    <property type="project" value="TreeGrafter"/>
</dbReference>
<feature type="domain" description="ATP-dependent DNA ligase family profile" evidence="16">
    <location>
        <begin position="330"/>
        <end position="465"/>
    </location>
</feature>
<dbReference type="PANTHER" id="PTHR45674">
    <property type="entry name" value="DNA LIGASE 1/3 FAMILY MEMBER"/>
    <property type="match status" value="1"/>
</dbReference>
<gene>
    <name evidence="14" type="primary">lig</name>
    <name evidence="17" type="ORF">A3207_05005</name>
</gene>
<feature type="active site" description="N6-AMP-lysine intermediate" evidence="14">
    <location>
        <position position="251"/>
    </location>
</feature>
<dbReference type="InterPro" id="IPR012309">
    <property type="entry name" value="DNA_ligase_ATP-dep_C"/>
</dbReference>
<dbReference type="SUPFAM" id="SSF56091">
    <property type="entry name" value="DNA ligase/mRNA capping enzyme, catalytic domain"/>
    <property type="match status" value="1"/>
</dbReference>
<feature type="binding site" evidence="14">
    <location>
        <position position="249"/>
    </location>
    <ligand>
        <name>ATP</name>
        <dbReference type="ChEBI" id="CHEBI:30616"/>
    </ligand>
</feature>
<keyword evidence="12 14" id="KW-0234">DNA repair</keyword>
<keyword evidence="11 14" id="KW-0233">DNA recombination</keyword>
<dbReference type="Gene3D" id="3.30.470.30">
    <property type="entry name" value="DNA ligase/mRNA capping enzyme"/>
    <property type="match status" value="1"/>
</dbReference>
<dbReference type="GO" id="GO:0046872">
    <property type="term" value="F:metal ion binding"/>
    <property type="evidence" value="ECO:0007669"/>
    <property type="project" value="UniProtKB-KW"/>
</dbReference>
<evidence type="ECO:0000256" key="9">
    <source>
        <dbReference type="ARBA" id="ARBA00022840"/>
    </source>
</evidence>
<organism evidence="17 18">
    <name type="scientific">Candidatus Methanomassiliicoccus intestinalis</name>
    <dbReference type="NCBI Taxonomy" id="1406512"/>
    <lineage>
        <taxon>Archaea</taxon>
        <taxon>Methanobacteriati</taxon>
        <taxon>Thermoplasmatota</taxon>
        <taxon>Thermoplasmata</taxon>
        <taxon>Methanomassiliicoccales</taxon>
        <taxon>Methanomassiliicoccaceae</taxon>
        <taxon>Methanomassiliicoccus</taxon>
    </lineage>
</organism>
<dbReference type="GO" id="GO:0006310">
    <property type="term" value="P:DNA recombination"/>
    <property type="evidence" value="ECO:0007669"/>
    <property type="project" value="UniProtKB-UniRule"/>
</dbReference>
<evidence type="ECO:0000256" key="7">
    <source>
        <dbReference type="ARBA" id="ARBA00022741"/>
    </source>
</evidence>
<evidence type="ECO:0000256" key="13">
    <source>
        <dbReference type="ARBA" id="ARBA00023306"/>
    </source>
</evidence>
<dbReference type="EMBL" id="LVVT01000024">
    <property type="protein sequence ID" value="TQS81233.1"/>
    <property type="molecule type" value="Genomic_DNA"/>
</dbReference>
<name>A0A8J8PCR9_9ARCH</name>
<accession>A0A8J8PCR9</accession>
<dbReference type="PROSITE" id="PS50160">
    <property type="entry name" value="DNA_LIGASE_A3"/>
    <property type="match status" value="1"/>
</dbReference>
<dbReference type="NCBIfam" id="TIGR00574">
    <property type="entry name" value="dnl1"/>
    <property type="match status" value="1"/>
</dbReference>
<dbReference type="InterPro" id="IPR012308">
    <property type="entry name" value="DNA_ligase_ATP-dep_N"/>
</dbReference>
<dbReference type="GO" id="GO:0006281">
    <property type="term" value="P:DNA repair"/>
    <property type="evidence" value="ECO:0007669"/>
    <property type="project" value="UniProtKB-UniRule"/>
</dbReference>
<dbReference type="InterPro" id="IPR036599">
    <property type="entry name" value="DNA_ligase_N_sf"/>
</dbReference>
<feature type="binding site" evidence="14">
    <location>
        <position position="425"/>
    </location>
    <ligand>
        <name>ATP</name>
        <dbReference type="ChEBI" id="CHEBI:30616"/>
    </ligand>
</feature>
<dbReference type="Pfam" id="PF04675">
    <property type="entry name" value="DNA_ligase_A_N"/>
    <property type="match status" value="1"/>
</dbReference>
<dbReference type="InterPro" id="IPR022865">
    <property type="entry name" value="DNA_ligae_ATP-dep_bac/arc"/>
</dbReference>
<dbReference type="GO" id="GO:0003910">
    <property type="term" value="F:DNA ligase (ATP) activity"/>
    <property type="evidence" value="ECO:0007669"/>
    <property type="project" value="UniProtKB-UniRule"/>
</dbReference>
<dbReference type="EC" id="6.5.1.1" evidence="14"/>
<dbReference type="Proteomes" id="UP000752814">
    <property type="component" value="Unassembled WGS sequence"/>
</dbReference>
<evidence type="ECO:0000313" key="17">
    <source>
        <dbReference type="EMBL" id="TQS81233.1"/>
    </source>
</evidence>
<dbReference type="FunFam" id="2.40.50.140:FF:000062">
    <property type="entry name" value="DNA ligase"/>
    <property type="match status" value="1"/>
</dbReference>
<feature type="binding site" evidence="14">
    <location>
        <position position="271"/>
    </location>
    <ligand>
        <name>ATP</name>
        <dbReference type="ChEBI" id="CHEBI:30616"/>
    </ligand>
</feature>
<dbReference type="Gene3D" id="1.10.3260.10">
    <property type="entry name" value="DNA ligase, ATP-dependent, N-terminal domain"/>
    <property type="match status" value="1"/>
</dbReference>
<feature type="binding site" evidence="14">
    <location>
        <position position="419"/>
    </location>
    <ligand>
        <name>ATP</name>
        <dbReference type="ChEBI" id="CHEBI:30616"/>
    </ligand>
</feature>
<dbReference type="Pfam" id="PF01068">
    <property type="entry name" value="DNA_ligase_A_M"/>
    <property type="match status" value="1"/>
</dbReference>
<dbReference type="GO" id="GO:0003677">
    <property type="term" value="F:DNA binding"/>
    <property type="evidence" value="ECO:0007669"/>
    <property type="project" value="InterPro"/>
</dbReference>
<feature type="binding site" evidence="14">
    <location>
        <position position="342"/>
    </location>
    <ligand>
        <name>ATP</name>
        <dbReference type="ChEBI" id="CHEBI:30616"/>
    </ligand>
</feature>
<dbReference type="InterPro" id="IPR012310">
    <property type="entry name" value="DNA_ligase_ATP-dep_cent"/>
</dbReference>
<dbReference type="GO" id="GO:0005524">
    <property type="term" value="F:ATP binding"/>
    <property type="evidence" value="ECO:0007669"/>
    <property type="project" value="UniProtKB-UniRule"/>
</dbReference>
<dbReference type="Pfam" id="PF04679">
    <property type="entry name" value="DNA_ligase_A_C"/>
    <property type="match status" value="1"/>
</dbReference>
<keyword evidence="6 14" id="KW-0479">Metal-binding</keyword>
<feature type="binding site" evidence="14">
    <location>
        <position position="256"/>
    </location>
    <ligand>
        <name>ATP</name>
        <dbReference type="ChEBI" id="CHEBI:30616"/>
    </ligand>
</feature>
<proteinExistence type="inferred from homology"/>
<evidence type="ECO:0000256" key="2">
    <source>
        <dbReference type="ARBA" id="ARBA00013308"/>
    </source>
</evidence>
<comment type="similarity">
    <text evidence="1 14 15">Belongs to the ATP-dependent DNA ligase family.</text>
</comment>
<keyword evidence="10 14" id="KW-0460">Magnesium</keyword>
<evidence type="ECO:0000256" key="10">
    <source>
        <dbReference type="ARBA" id="ARBA00022842"/>
    </source>
</evidence>
<comment type="caution">
    <text evidence="17">The sequence shown here is derived from an EMBL/GenBank/DDBJ whole genome shotgun (WGS) entry which is preliminary data.</text>
</comment>
<dbReference type="CDD" id="cd07969">
    <property type="entry name" value="OBF_DNA_ligase_I"/>
    <property type="match status" value="1"/>
</dbReference>
<dbReference type="CDD" id="cd07901">
    <property type="entry name" value="Adenylation_DNA_ligase_Arch_LigB"/>
    <property type="match status" value="1"/>
</dbReference>
<dbReference type="FunFam" id="1.10.3260.10:FF:000007">
    <property type="entry name" value="DNA ligase"/>
    <property type="match status" value="1"/>
</dbReference>
<keyword evidence="9 14" id="KW-0067">ATP-binding</keyword>
<evidence type="ECO:0000256" key="14">
    <source>
        <dbReference type="HAMAP-Rule" id="MF_00407"/>
    </source>
</evidence>
<keyword evidence="7 14" id="KW-0547">Nucleotide-binding</keyword>
<dbReference type="InterPro" id="IPR000977">
    <property type="entry name" value="DNA_ligase_ATP-dep"/>
</dbReference>
<dbReference type="SUPFAM" id="SSF50249">
    <property type="entry name" value="Nucleic acid-binding proteins"/>
    <property type="match status" value="1"/>
</dbReference>
<evidence type="ECO:0000256" key="6">
    <source>
        <dbReference type="ARBA" id="ARBA00022723"/>
    </source>
</evidence>
<protein>
    <recommendedName>
        <fullName evidence="2 14">DNA ligase</fullName>
        <ecNumber evidence="14">6.5.1.1</ecNumber>
    </recommendedName>
    <alternativeName>
        <fullName evidence="14">Polydeoxyribonucleotide synthase [ATP]</fullName>
    </alternativeName>
</protein>
<evidence type="ECO:0000256" key="1">
    <source>
        <dbReference type="ARBA" id="ARBA00007572"/>
    </source>
</evidence>
<reference evidence="17" key="1">
    <citation type="submission" date="2016-03" db="EMBL/GenBank/DDBJ databases">
        <authorList>
            <person name="Borrel G."/>
            <person name="Mccann A."/>
            <person name="O'Toole P.W."/>
        </authorList>
    </citation>
    <scope>NUCLEOTIDE SEQUENCE</scope>
    <source>
        <strain evidence="17">183</strain>
    </source>
</reference>
<evidence type="ECO:0000256" key="11">
    <source>
        <dbReference type="ARBA" id="ARBA00023172"/>
    </source>
</evidence>
<dbReference type="GO" id="GO:0051301">
    <property type="term" value="P:cell division"/>
    <property type="evidence" value="ECO:0007669"/>
    <property type="project" value="UniProtKB-KW"/>
</dbReference>
<sequence>MQYGDLVKVYEAIESTASRLEMADILANLFRSSDCKNIRTIVYMTQGNIVPDFYPEKLGMADKLYLRALSMATGQKGSRIKELWDKEGDTGKVTELVFANKSQTTLFSQDLTLERVHTALLKICRADGDGSQDLKMKLLADILHDAKPNEAKYIARLATGRMRIGIAAQTVIDALAIAFATKADKPDIERAFNITSDLGLVGETLCQNGIDGVRGMKVHVGNPIRAMLAERLSSPEELLERLGGKAIFEYKYDGLRIQAHISDSGIKLYSRRLEDMTEQFPDVAKALREAFTGVDAIVEGECVPIDINTGEFLPFQEVSHRRGRKHDLSEAIEDYPVRFHLFDCLYFDGEDLTLKPLPQRRETLSKCVKITPSVKLSEAKVLDDPEKVQTFFMQALADGCEGLMAKSIANDSIYRAGARGYLWIKYKKEYRSEMNDTVDLVAVGAFYGRGKRGGTYGALLMATYNPDSDSFETVCKLGSGFSDVDLATIPEKLNKTKLDSKFTRVNSKLEADVWFEPYLVLEVRGAEITLSPIHTCERGAIRDDAGFAIRFPRYTGTTRIDKKARDATTSAEITDMYRKQLKQSN</sequence>
<dbReference type="PANTHER" id="PTHR45674:SF4">
    <property type="entry name" value="DNA LIGASE 1"/>
    <property type="match status" value="1"/>
</dbReference>
<keyword evidence="13 14" id="KW-0131">Cell cycle</keyword>
<dbReference type="HAMAP" id="MF_00407">
    <property type="entry name" value="DNA_ligase"/>
    <property type="match status" value="1"/>
</dbReference>
<keyword evidence="3 14" id="KW-0436">Ligase</keyword>